<reference evidence="1" key="1">
    <citation type="submission" date="2018-02" db="EMBL/GenBank/DDBJ databases">
        <title>Rhizophora mucronata_Transcriptome.</title>
        <authorList>
            <person name="Meera S.P."/>
            <person name="Sreeshan A."/>
            <person name="Augustine A."/>
        </authorList>
    </citation>
    <scope>NUCLEOTIDE SEQUENCE</scope>
    <source>
        <tissue evidence="1">Leaf</tissue>
    </source>
</reference>
<dbReference type="EMBL" id="GGEC01020147">
    <property type="protein sequence ID" value="MBX00631.1"/>
    <property type="molecule type" value="Transcribed_RNA"/>
</dbReference>
<accession>A0A2P2K4H7</accession>
<keyword evidence="1" id="KW-0808">Transferase</keyword>
<organism evidence="1">
    <name type="scientific">Rhizophora mucronata</name>
    <name type="common">Asiatic mangrove</name>
    <dbReference type="NCBI Taxonomy" id="61149"/>
    <lineage>
        <taxon>Eukaryota</taxon>
        <taxon>Viridiplantae</taxon>
        <taxon>Streptophyta</taxon>
        <taxon>Embryophyta</taxon>
        <taxon>Tracheophyta</taxon>
        <taxon>Spermatophyta</taxon>
        <taxon>Magnoliopsida</taxon>
        <taxon>eudicotyledons</taxon>
        <taxon>Gunneridae</taxon>
        <taxon>Pentapetalae</taxon>
        <taxon>rosids</taxon>
        <taxon>fabids</taxon>
        <taxon>Malpighiales</taxon>
        <taxon>Rhizophoraceae</taxon>
        <taxon>Rhizophora</taxon>
    </lineage>
</organism>
<dbReference type="AlphaFoldDB" id="A0A2P2K4H7"/>
<proteinExistence type="predicted"/>
<keyword evidence="1" id="KW-0418">Kinase</keyword>
<evidence type="ECO:0000313" key="1">
    <source>
        <dbReference type="EMBL" id="MBX00631.1"/>
    </source>
</evidence>
<name>A0A2P2K4H7_RHIMU</name>
<sequence>MLGYSWQKVHCLNPSNSKNSLLQVSCLYDYAPAGSGKLRPSCLLTCSGISLLISSGEAPAT</sequence>
<dbReference type="GO" id="GO:0016301">
    <property type="term" value="F:kinase activity"/>
    <property type="evidence" value="ECO:0007669"/>
    <property type="project" value="UniProtKB-KW"/>
</dbReference>
<protein>
    <submittedName>
        <fullName evidence="1">Shaggy-related protein kinase zeta</fullName>
    </submittedName>
</protein>